<evidence type="ECO:0000256" key="1">
    <source>
        <dbReference type="ARBA" id="ARBA00000085"/>
    </source>
</evidence>
<name>A0A840ADK5_9PROT</name>
<evidence type="ECO:0000259" key="10">
    <source>
        <dbReference type="PROSITE" id="PS50113"/>
    </source>
</evidence>
<feature type="active site" evidence="8">
    <location>
        <position position="39"/>
    </location>
</feature>
<comment type="caution">
    <text evidence="13">The sequence shown here is derived from an EMBL/GenBank/DDBJ whole genome shotgun (WGS) entry which is preliminary data.</text>
</comment>
<evidence type="ECO:0000256" key="8">
    <source>
        <dbReference type="PROSITE-ProRule" id="PRU00050"/>
    </source>
</evidence>
<dbReference type="SMART" id="SM00138">
    <property type="entry name" value="MeTrc"/>
    <property type="match status" value="1"/>
</dbReference>
<keyword evidence="5" id="KW-0547">Nucleotide-binding</keyword>
<accession>A0A840ADK5</accession>
<dbReference type="InterPro" id="IPR022642">
    <property type="entry name" value="CheR_C"/>
</dbReference>
<dbReference type="SUPFAM" id="SSF55785">
    <property type="entry name" value="PYP-like sensor domain (PAS domain)"/>
    <property type="match status" value="1"/>
</dbReference>
<feature type="active site" evidence="8">
    <location>
        <position position="12"/>
    </location>
</feature>
<keyword evidence="4 13" id="KW-0808">Transferase</keyword>
<dbReference type="SUPFAM" id="SSF52738">
    <property type="entry name" value="Methylesterase CheB, C-terminal domain"/>
    <property type="match status" value="1"/>
</dbReference>
<evidence type="ECO:0000256" key="2">
    <source>
        <dbReference type="ARBA" id="ARBA00012438"/>
    </source>
</evidence>
<dbReference type="InterPro" id="IPR000673">
    <property type="entry name" value="Sig_transdc_resp-reg_Me-estase"/>
</dbReference>
<feature type="domain" description="CheR-type methyltransferase" evidence="12">
    <location>
        <begin position="213"/>
        <end position="472"/>
    </location>
</feature>
<evidence type="ECO:0000256" key="7">
    <source>
        <dbReference type="ARBA" id="ARBA00022840"/>
    </source>
</evidence>
<keyword evidence="9" id="KW-0175">Coiled coil</keyword>
<feature type="domain" description="PAC" evidence="10">
    <location>
        <begin position="789"/>
        <end position="840"/>
    </location>
</feature>
<organism evidence="13 14">
    <name type="scientific">Roseococcus suduntuyensis</name>
    <dbReference type="NCBI Taxonomy" id="455361"/>
    <lineage>
        <taxon>Bacteria</taxon>
        <taxon>Pseudomonadati</taxon>
        <taxon>Pseudomonadota</taxon>
        <taxon>Alphaproteobacteria</taxon>
        <taxon>Acetobacterales</taxon>
        <taxon>Roseomonadaceae</taxon>
        <taxon>Roseococcus</taxon>
    </lineage>
</organism>
<dbReference type="InterPro" id="IPR036890">
    <property type="entry name" value="HATPase_C_sf"/>
</dbReference>
<dbReference type="GO" id="GO:0005737">
    <property type="term" value="C:cytoplasm"/>
    <property type="evidence" value="ECO:0007669"/>
    <property type="project" value="InterPro"/>
</dbReference>
<feature type="domain" description="CheB-type methylesterase" evidence="11">
    <location>
        <begin position="9"/>
        <end position="191"/>
    </location>
</feature>
<evidence type="ECO:0000256" key="3">
    <source>
        <dbReference type="ARBA" id="ARBA00022553"/>
    </source>
</evidence>
<keyword evidence="8 13" id="KW-0378">Hydrolase</keyword>
<dbReference type="Proteomes" id="UP000553193">
    <property type="component" value="Unassembled WGS sequence"/>
</dbReference>
<dbReference type="PROSITE" id="PS50123">
    <property type="entry name" value="CHER"/>
    <property type="match status" value="1"/>
</dbReference>
<dbReference type="GO" id="GO:0004673">
    <property type="term" value="F:protein histidine kinase activity"/>
    <property type="evidence" value="ECO:0007669"/>
    <property type="project" value="UniProtKB-EC"/>
</dbReference>
<dbReference type="PANTHER" id="PTHR24422:SF27">
    <property type="entry name" value="PROTEIN-GLUTAMATE O-METHYLTRANSFERASE"/>
    <property type="match status" value="1"/>
</dbReference>
<dbReference type="Pfam" id="PF07536">
    <property type="entry name" value="HWE_HK"/>
    <property type="match status" value="1"/>
</dbReference>
<dbReference type="GO" id="GO:0008984">
    <property type="term" value="F:protein-glutamate methylesterase activity"/>
    <property type="evidence" value="ECO:0007669"/>
    <property type="project" value="InterPro"/>
</dbReference>
<dbReference type="EC" id="2.7.13.3" evidence="2"/>
<dbReference type="GO" id="GO:0000156">
    <property type="term" value="F:phosphorelay response regulator activity"/>
    <property type="evidence" value="ECO:0007669"/>
    <property type="project" value="InterPro"/>
</dbReference>
<keyword evidence="8" id="KW-0145">Chemotaxis</keyword>
<evidence type="ECO:0000256" key="9">
    <source>
        <dbReference type="SAM" id="Coils"/>
    </source>
</evidence>
<dbReference type="SUPFAM" id="SSF47757">
    <property type="entry name" value="Chemotaxis receptor methyltransferase CheR, N-terminal domain"/>
    <property type="match status" value="1"/>
</dbReference>
<dbReference type="EMBL" id="JACIDJ010000007">
    <property type="protein sequence ID" value="MBB3900008.1"/>
    <property type="molecule type" value="Genomic_DNA"/>
</dbReference>
<dbReference type="Pfam" id="PF03705">
    <property type="entry name" value="CheR_N"/>
    <property type="match status" value="1"/>
</dbReference>
<dbReference type="SUPFAM" id="SSF53335">
    <property type="entry name" value="S-adenosyl-L-methionine-dependent methyltransferases"/>
    <property type="match status" value="1"/>
</dbReference>
<evidence type="ECO:0000256" key="6">
    <source>
        <dbReference type="ARBA" id="ARBA00022777"/>
    </source>
</evidence>
<evidence type="ECO:0000256" key="5">
    <source>
        <dbReference type="ARBA" id="ARBA00022741"/>
    </source>
</evidence>
<dbReference type="GO" id="GO:0032259">
    <property type="term" value="P:methylation"/>
    <property type="evidence" value="ECO:0007669"/>
    <property type="project" value="UniProtKB-KW"/>
</dbReference>
<dbReference type="PANTHER" id="PTHR24422">
    <property type="entry name" value="CHEMOTAXIS PROTEIN METHYLTRANSFERASE"/>
    <property type="match status" value="1"/>
</dbReference>
<dbReference type="CDD" id="cd16434">
    <property type="entry name" value="CheB-CheR_fusion"/>
    <property type="match status" value="1"/>
</dbReference>
<sequence length="1041" mass="113104">MDLLTTAGIGASAGGVEALRSLFREVRAGARVSYIVLLHLDPSHDSELTRILARDCALPVTTATHGTRLEPDQVYVAPPAVLVTVAEGCLVLSPAEPSLRDPRSIDVLFSSLAEGFQERAVGIVLSGFGHDGTIGIKAIKEHGGLTIAQGGDGDGPAHGGMPESAIAGGQVDLVLPVGDIAHKLAEYAASLDAGAAIPTPGEGSDQHASRAAICAILRREVGHDFAGYKDRTFLRRVHRRMQILHMPTLEAYVAHLDGHHEEAVALLGDLLISVTAFFRDEDSFAHLAQEVLPGLFNGKGAEDMVRVWVPACASGEEAYSIAMLLCEHAGTRGGMPQLRIFATDIDEAALAVARAGHYPLALLRHVSPERLKRFFEGEGLLRTVTKEIRDICVFSSHSLIRDPPFSRLDLISCRNLLIYLDARAQREVFPFFHFALRPGGHLMLGSAESAVQFADLFTPIDKHYRIYRRRDDVAPTPRFPAPRGLLEARGLSAGPGPRAAGTARTLRQVAETMVLDRFAPAHVVVTREGAVVHYSAHTGPYLEAAPGEPTRILLSLARRELRLDIRLALEEVVRSRRAVTRRPAASGRPGETRPVTITAMPLPEEDPAEPLFLIVFADTQDPPPPARSEPQPEPGEALAVLNERELRDTRERLQAVIEEYESAVAELRAGNEELVSVNEELQSANEELETAKEEQQSVNEELHLLNQELKGKLLQLDRANADLSNMFEATRVATVTLGHDLTIRGFTPAITSVFNLLPGDYGRPLADIAGSIDSGDILREAREVLTIGKPIEHRVDRRDGTAQFLLRLVPYLMADGKVDGVLASFVDVTPLLDATRENEQQRLLVAELNHRVGNILNVVIALTRQTLRDGTAIEEARDTLVGRMEALTKAYQLVSRESWRETLLAEVVSEQLAPHLSTPGRGVVSGPRVWLQPSTAVAFGLVVHELATNAVKYGALSNEVGQVAVSWARAGAEDPQHLDFRWQEVGGPAPERERKAGFGTQLLKGQVTHGLGGSMEEAFAPEGYSLRLSIPLGEPQGPRLE</sequence>
<dbReference type="Gene3D" id="3.40.50.150">
    <property type="entry name" value="Vaccinia Virus protein VP39"/>
    <property type="match status" value="1"/>
</dbReference>
<dbReference type="InterPro" id="IPR011102">
    <property type="entry name" value="Sig_transdc_His_kinase_HWE"/>
</dbReference>
<dbReference type="GO" id="GO:0005524">
    <property type="term" value="F:ATP binding"/>
    <property type="evidence" value="ECO:0007669"/>
    <property type="project" value="UniProtKB-KW"/>
</dbReference>
<dbReference type="PRINTS" id="PR00996">
    <property type="entry name" value="CHERMTFRASE"/>
</dbReference>
<evidence type="ECO:0000313" key="13">
    <source>
        <dbReference type="EMBL" id="MBB3900008.1"/>
    </source>
</evidence>
<protein>
    <recommendedName>
        <fullName evidence="2">histidine kinase</fullName>
        <ecNumber evidence="2">2.7.13.3</ecNumber>
    </recommendedName>
</protein>
<evidence type="ECO:0000313" key="14">
    <source>
        <dbReference type="Proteomes" id="UP000553193"/>
    </source>
</evidence>
<dbReference type="InterPro" id="IPR000700">
    <property type="entry name" value="PAS-assoc_C"/>
</dbReference>
<gene>
    <name evidence="13" type="ORF">GGQ83_003475</name>
</gene>
<dbReference type="Gene3D" id="3.30.450.20">
    <property type="entry name" value="PAS domain"/>
    <property type="match status" value="1"/>
</dbReference>
<dbReference type="Gene3D" id="3.30.565.10">
    <property type="entry name" value="Histidine kinase-like ATPase, C-terminal domain"/>
    <property type="match status" value="1"/>
</dbReference>
<dbReference type="InterPro" id="IPR029063">
    <property type="entry name" value="SAM-dependent_MTases_sf"/>
</dbReference>
<comment type="catalytic activity">
    <reaction evidence="1">
        <text>ATP + protein L-histidine = ADP + protein N-phospho-L-histidine.</text>
        <dbReference type="EC" id="2.7.13.3"/>
    </reaction>
</comment>
<dbReference type="SMART" id="SM00911">
    <property type="entry name" value="HWE_HK"/>
    <property type="match status" value="1"/>
</dbReference>
<keyword evidence="14" id="KW-1185">Reference proteome</keyword>
<dbReference type="InterPro" id="IPR035909">
    <property type="entry name" value="CheB_C"/>
</dbReference>
<dbReference type="AlphaFoldDB" id="A0A840ADK5"/>
<dbReference type="Pfam" id="PF13596">
    <property type="entry name" value="PAS_10"/>
    <property type="match status" value="1"/>
</dbReference>
<keyword evidence="13" id="KW-0489">Methyltransferase</keyword>
<dbReference type="GO" id="GO:0006935">
    <property type="term" value="P:chemotaxis"/>
    <property type="evidence" value="ECO:0007669"/>
    <property type="project" value="UniProtKB-UniRule"/>
</dbReference>
<dbReference type="Pfam" id="PF01739">
    <property type="entry name" value="CheR"/>
    <property type="match status" value="1"/>
</dbReference>
<dbReference type="PROSITE" id="PS50113">
    <property type="entry name" value="PAC"/>
    <property type="match status" value="1"/>
</dbReference>
<dbReference type="Gene3D" id="3.40.50.180">
    <property type="entry name" value="Methylesterase CheB, C-terminal domain"/>
    <property type="match status" value="1"/>
</dbReference>
<proteinExistence type="predicted"/>
<dbReference type="InterPro" id="IPR022641">
    <property type="entry name" value="CheR_N"/>
</dbReference>
<dbReference type="InterPro" id="IPR050903">
    <property type="entry name" value="Bact_Chemotaxis_MeTrfase"/>
</dbReference>
<dbReference type="GO" id="GO:0008757">
    <property type="term" value="F:S-adenosylmethionine-dependent methyltransferase activity"/>
    <property type="evidence" value="ECO:0007669"/>
    <property type="project" value="InterPro"/>
</dbReference>
<keyword evidence="7" id="KW-0067">ATP-binding</keyword>
<feature type="coiled-coil region" evidence="9">
    <location>
        <begin position="643"/>
        <end position="726"/>
    </location>
</feature>
<dbReference type="RefSeq" id="WP_184386233.1">
    <property type="nucleotide sequence ID" value="NZ_JACIDJ010000007.1"/>
</dbReference>
<keyword evidence="3" id="KW-0597">Phosphoprotein</keyword>
<dbReference type="Pfam" id="PF01339">
    <property type="entry name" value="CheB_methylest"/>
    <property type="match status" value="1"/>
</dbReference>
<dbReference type="InterPro" id="IPR035965">
    <property type="entry name" value="PAS-like_dom_sf"/>
</dbReference>
<reference evidence="13 14" key="1">
    <citation type="submission" date="2020-08" db="EMBL/GenBank/DDBJ databases">
        <title>Genomic Encyclopedia of Type Strains, Phase IV (KMG-IV): sequencing the most valuable type-strain genomes for metagenomic binning, comparative biology and taxonomic classification.</title>
        <authorList>
            <person name="Goeker M."/>
        </authorList>
    </citation>
    <scope>NUCLEOTIDE SEQUENCE [LARGE SCALE GENOMIC DNA]</scope>
    <source>
        <strain evidence="13 14">DSM 19979</strain>
    </source>
</reference>
<evidence type="ECO:0000256" key="4">
    <source>
        <dbReference type="ARBA" id="ARBA00022679"/>
    </source>
</evidence>
<dbReference type="InterPro" id="IPR000780">
    <property type="entry name" value="CheR_MeTrfase"/>
</dbReference>
<dbReference type="PROSITE" id="PS50122">
    <property type="entry name" value="CHEB"/>
    <property type="match status" value="1"/>
</dbReference>
<feature type="active site" evidence="8">
    <location>
        <position position="131"/>
    </location>
</feature>
<evidence type="ECO:0000259" key="11">
    <source>
        <dbReference type="PROSITE" id="PS50122"/>
    </source>
</evidence>
<evidence type="ECO:0000259" key="12">
    <source>
        <dbReference type="PROSITE" id="PS50123"/>
    </source>
</evidence>
<keyword evidence="6" id="KW-0418">Kinase</keyword>